<dbReference type="SUPFAM" id="SSF52374">
    <property type="entry name" value="Nucleotidylyl transferase"/>
    <property type="match status" value="1"/>
</dbReference>
<feature type="binding site" evidence="4">
    <location>
        <position position="100"/>
    </location>
    <ligand>
        <name>ATP</name>
        <dbReference type="ChEBI" id="CHEBI:30616"/>
    </ligand>
</feature>
<comment type="similarity">
    <text evidence="4">Belongs to the TmcAL family.</text>
</comment>
<comment type="function">
    <text evidence="4">Catalyzes the formation of N(4)-acetylcytidine (ac(4)C) at the wobble position of elongator tRNA(Met), using acetate and ATP as substrates. First activates an acetate ion to form acetyladenylate (Ac-AMP) and then transfers the acetyl group to tRNA to form ac(4)C34.</text>
</comment>
<feature type="binding site" evidence="4">
    <location>
        <position position="153"/>
    </location>
    <ligand>
        <name>ATP</name>
        <dbReference type="ChEBI" id="CHEBI:30616"/>
    </ligand>
</feature>
<evidence type="ECO:0000256" key="2">
    <source>
        <dbReference type="ARBA" id="ARBA00022598"/>
    </source>
</evidence>
<comment type="catalytic activity">
    <reaction evidence="4">
        <text>cytidine(34) in elongator tRNA(Met) + acetate + ATP = N(4)-acetylcytidine(34) in elongator tRNA(Met) + AMP + diphosphate</text>
        <dbReference type="Rhea" id="RHEA:58144"/>
        <dbReference type="Rhea" id="RHEA-COMP:10693"/>
        <dbReference type="Rhea" id="RHEA-COMP:10694"/>
        <dbReference type="ChEBI" id="CHEBI:30089"/>
        <dbReference type="ChEBI" id="CHEBI:30616"/>
        <dbReference type="ChEBI" id="CHEBI:33019"/>
        <dbReference type="ChEBI" id="CHEBI:74900"/>
        <dbReference type="ChEBI" id="CHEBI:82748"/>
        <dbReference type="ChEBI" id="CHEBI:456215"/>
    </reaction>
</comment>
<proteinExistence type="inferred from homology"/>
<dbReference type="HAMAP" id="MF_01539">
    <property type="entry name" value="TmcAL"/>
    <property type="match status" value="1"/>
</dbReference>
<keyword evidence="8" id="KW-1185">Reference proteome</keyword>
<organism evidence="6 7">
    <name type="scientific">Staphylococcus arlettae</name>
    <dbReference type="NCBI Taxonomy" id="29378"/>
    <lineage>
        <taxon>Bacteria</taxon>
        <taxon>Bacillati</taxon>
        <taxon>Bacillota</taxon>
        <taxon>Bacilli</taxon>
        <taxon>Bacillales</taxon>
        <taxon>Staphylococcaceae</taxon>
        <taxon>Staphylococcus</taxon>
    </lineage>
</organism>
<keyword evidence="1 4" id="KW-0820">tRNA-binding</keyword>
<evidence type="ECO:0000256" key="3">
    <source>
        <dbReference type="ARBA" id="ARBA00022694"/>
    </source>
</evidence>
<dbReference type="GO" id="GO:0016879">
    <property type="term" value="F:ligase activity, forming carbon-nitrogen bonds"/>
    <property type="evidence" value="ECO:0007669"/>
    <property type="project" value="UniProtKB-UniRule"/>
</dbReference>
<evidence type="ECO:0000256" key="4">
    <source>
        <dbReference type="HAMAP-Rule" id="MF_01539"/>
    </source>
</evidence>
<comment type="subcellular location">
    <subcellularLocation>
        <location evidence="4">Cytoplasm</location>
    </subcellularLocation>
</comment>
<keyword evidence="4" id="KW-0067">ATP-binding</keyword>
<reference evidence="5 8" key="2">
    <citation type="submission" date="2019-07" db="EMBL/GenBank/DDBJ databases">
        <title>Whole genome shotgun sequence of Staphylococcus arlettae NBRC 109765.</title>
        <authorList>
            <person name="Hosoyama A."/>
            <person name="Uohara A."/>
            <person name="Ohji S."/>
            <person name="Ichikawa N."/>
        </authorList>
    </citation>
    <scope>NUCLEOTIDE SEQUENCE [LARGE SCALE GENOMIC DNA]</scope>
    <source>
        <strain evidence="5 8">NBRC 109765</strain>
    </source>
</reference>
<dbReference type="PANTHER" id="PTHR37825">
    <property type="entry name" value="TRNA(MET) CYTIDINE ACETATE LIGASE"/>
    <property type="match status" value="1"/>
</dbReference>
<evidence type="ECO:0000313" key="5">
    <source>
        <dbReference type="EMBL" id="GEQ00647.1"/>
    </source>
</evidence>
<evidence type="ECO:0000313" key="8">
    <source>
        <dbReference type="Proteomes" id="UP000321598"/>
    </source>
</evidence>
<dbReference type="AlphaFoldDB" id="A0A380CIA4"/>
<dbReference type="EMBL" id="UGZE01000001">
    <property type="protein sequence ID" value="SUJ21059.1"/>
    <property type="molecule type" value="Genomic_DNA"/>
</dbReference>
<comment type="caution">
    <text evidence="4">Lacks conserved residue(s) required for the propagation of feature annotation.</text>
</comment>
<dbReference type="GO" id="GO:0000049">
    <property type="term" value="F:tRNA binding"/>
    <property type="evidence" value="ECO:0007669"/>
    <property type="project" value="UniProtKB-KW"/>
</dbReference>
<keyword evidence="4" id="KW-0963">Cytoplasm</keyword>
<accession>A0A380CIA4</accession>
<feature type="binding site" evidence="4">
    <location>
        <position position="178"/>
    </location>
    <ligand>
        <name>ATP</name>
        <dbReference type="ChEBI" id="CHEBI:30616"/>
    </ligand>
</feature>
<evidence type="ECO:0000313" key="7">
    <source>
        <dbReference type="Proteomes" id="UP000254956"/>
    </source>
</evidence>
<reference evidence="6 7" key="1">
    <citation type="submission" date="2018-06" db="EMBL/GenBank/DDBJ databases">
        <authorList>
            <consortium name="Pathogen Informatics"/>
            <person name="Doyle S."/>
        </authorList>
    </citation>
    <scope>NUCLEOTIDE SEQUENCE [LARGE SCALE GENOMIC DNA]</scope>
    <source>
        <strain evidence="6 7">NCTC12413</strain>
    </source>
</reference>
<dbReference type="Gene3D" id="3.40.50.620">
    <property type="entry name" value="HUPs"/>
    <property type="match status" value="1"/>
</dbReference>
<keyword evidence="4" id="KW-0547">Nucleotide-binding</keyword>
<keyword evidence="3 4" id="KW-0819">tRNA processing</keyword>
<dbReference type="GO" id="GO:0005737">
    <property type="term" value="C:cytoplasm"/>
    <property type="evidence" value="ECO:0007669"/>
    <property type="project" value="UniProtKB-SubCell"/>
</dbReference>
<dbReference type="InterPro" id="IPR014729">
    <property type="entry name" value="Rossmann-like_a/b/a_fold"/>
</dbReference>
<evidence type="ECO:0000313" key="6">
    <source>
        <dbReference type="EMBL" id="SUJ21059.1"/>
    </source>
</evidence>
<feature type="binding site" evidence="4">
    <location>
        <begin position="7"/>
        <end position="20"/>
    </location>
    <ligand>
        <name>ATP</name>
        <dbReference type="ChEBI" id="CHEBI:30616"/>
    </ligand>
</feature>
<dbReference type="GO" id="GO:0005524">
    <property type="term" value="F:ATP binding"/>
    <property type="evidence" value="ECO:0007669"/>
    <property type="project" value="UniProtKB-KW"/>
</dbReference>
<dbReference type="EC" id="6.3.4.-" evidence="4"/>
<sequence>MKSVALVTEYNPFHNGHLYHAKQSKSISGADISVAIMSGQFVMRGAPAFYNKFLRTRMALQAVDIVVELPAFAAISAGQYFAESAVKVAQYLNVDHLSFGSESGNITEFQQVAQQLTQLEHTPAFTQKVKEGKSYPRIISELTNNNTILKSPNNTLGVSYVRAIQQYAPHIQPWTISRHQTNHHESNIINPTYASGTSIRNALQDNDPSWQSVVPNDIQQLYTAPHLTVEQCFPFLKYAIITHSIEALQGIHLMNEGLEQRIKKYIGQATSFAELMQLLKTKRYTYTHIQRVLMNILLQFYQGDKPQNIEAVHILGMSQQGQRYLKQLKKQFPERHFVTNINKQNAHFFSSEIRATTVYNLLSQQQATDFNTPVIRTET</sequence>
<dbReference type="GO" id="GO:0006400">
    <property type="term" value="P:tRNA modification"/>
    <property type="evidence" value="ECO:0007669"/>
    <property type="project" value="UniProtKB-UniRule"/>
</dbReference>
<dbReference type="Proteomes" id="UP000254956">
    <property type="component" value="Unassembled WGS sequence"/>
</dbReference>
<dbReference type="RefSeq" id="WP_002510881.1">
    <property type="nucleotide sequence ID" value="NZ_BKAV01000018.1"/>
</dbReference>
<evidence type="ECO:0000256" key="1">
    <source>
        <dbReference type="ARBA" id="ARBA00022555"/>
    </source>
</evidence>
<dbReference type="Proteomes" id="UP000321598">
    <property type="component" value="Unassembled WGS sequence"/>
</dbReference>
<keyword evidence="4" id="KW-0694">RNA-binding</keyword>
<name>A0A380CIA4_9STAP</name>
<dbReference type="Pfam" id="PF05636">
    <property type="entry name" value="HIGH_NTase1"/>
    <property type="match status" value="1"/>
</dbReference>
<keyword evidence="2 4" id="KW-0436">Ligase</keyword>
<protein>
    <recommendedName>
        <fullName evidence="4">tRNA(Met) cytidine acetate ligase</fullName>
        <ecNumber evidence="4">6.3.4.-</ecNumber>
    </recommendedName>
</protein>
<dbReference type="InterPro" id="IPR008513">
    <property type="entry name" value="tRNA(Met)_cyd_acetate_ligase"/>
</dbReference>
<dbReference type="OrthoDB" id="9769796at2"/>
<gene>
    <name evidence="4" type="primary">tmcAL</name>
    <name evidence="6" type="ORF">NCTC12413_01826</name>
    <name evidence="5" type="ORF">SAR03_16840</name>
</gene>
<dbReference type="STRING" id="1212545.SARL_10941"/>
<dbReference type="PANTHER" id="PTHR37825:SF1">
    <property type="entry name" value="TRNA(MET) CYTIDINE ACETATE LIGASE"/>
    <property type="match status" value="1"/>
</dbReference>
<dbReference type="NCBIfam" id="NF010191">
    <property type="entry name" value="PRK13670.1"/>
    <property type="match status" value="1"/>
</dbReference>
<dbReference type="EMBL" id="BKAV01000018">
    <property type="protein sequence ID" value="GEQ00647.1"/>
    <property type="molecule type" value="Genomic_DNA"/>
</dbReference>